<dbReference type="Pfam" id="PF05199">
    <property type="entry name" value="GMC_oxred_C"/>
    <property type="match status" value="1"/>
</dbReference>
<comment type="caution">
    <text evidence="8">The sequence shown here is derived from an EMBL/GenBank/DDBJ whole genome shotgun (WGS) entry which is preliminary data.</text>
</comment>
<evidence type="ECO:0000313" key="8">
    <source>
        <dbReference type="EMBL" id="TDD98115.1"/>
    </source>
</evidence>
<protein>
    <submittedName>
        <fullName evidence="8">GMC family oxidoreductase</fullName>
    </submittedName>
</protein>
<feature type="domain" description="Glucose-methanol-choline oxidoreductase C-terminal" evidence="7">
    <location>
        <begin position="348"/>
        <end position="466"/>
    </location>
</feature>
<dbReference type="InterPro" id="IPR006076">
    <property type="entry name" value="FAD-dep_OxRdtase"/>
</dbReference>
<dbReference type="InterPro" id="IPR007867">
    <property type="entry name" value="GMC_OxRtase_C"/>
</dbReference>
<keyword evidence="9" id="KW-1185">Reference proteome</keyword>
<proteinExistence type="inferred from homology"/>
<feature type="domain" description="FAD dependent oxidoreductase" evidence="6">
    <location>
        <begin position="7"/>
        <end position="40"/>
    </location>
</feature>
<evidence type="ECO:0000256" key="1">
    <source>
        <dbReference type="ARBA" id="ARBA00001974"/>
    </source>
</evidence>
<accession>A0A4R5CEV9</accession>
<evidence type="ECO:0000313" key="9">
    <source>
        <dbReference type="Proteomes" id="UP000294513"/>
    </source>
</evidence>
<dbReference type="OrthoDB" id="5821654at2"/>
<name>A0A4R5CEV9_9ACTN</name>
<dbReference type="Proteomes" id="UP000294513">
    <property type="component" value="Unassembled WGS sequence"/>
</dbReference>
<dbReference type="InterPro" id="IPR051473">
    <property type="entry name" value="P2Ox-like"/>
</dbReference>
<evidence type="ECO:0000256" key="2">
    <source>
        <dbReference type="ARBA" id="ARBA00010790"/>
    </source>
</evidence>
<dbReference type="Pfam" id="PF01266">
    <property type="entry name" value="DAO"/>
    <property type="match status" value="1"/>
</dbReference>
<dbReference type="PANTHER" id="PTHR42784:SF1">
    <property type="entry name" value="PYRANOSE 2-OXIDASE"/>
    <property type="match status" value="1"/>
</dbReference>
<organism evidence="8 9">
    <name type="scientific">Actinomadura rubrisoli</name>
    <dbReference type="NCBI Taxonomy" id="2530368"/>
    <lineage>
        <taxon>Bacteria</taxon>
        <taxon>Bacillati</taxon>
        <taxon>Actinomycetota</taxon>
        <taxon>Actinomycetes</taxon>
        <taxon>Streptosporangiales</taxon>
        <taxon>Thermomonosporaceae</taxon>
        <taxon>Actinomadura</taxon>
    </lineage>
</organism>
<dbReference type="Gene3D" id="3.50.50.60">
    <property type="entry name" value="FAD/NAD(P)-binding domain"/>
    <property type="match status" value="2"/>
</dbReference>
<evidence type="ECO:0000256" key="3">
    <source>
        <dbReference type="ARBA" id="ARBA00022630"/>
    </source>
</evidence>
<comment type="similarity">
    <text evidence="2">Belongs to the GMC oxidoreductase family.</text>
</comment>
<evidence type="ECO:0000256" key="5">
    <source>
        <dbReference type="ARBA" id="ARBA00023002"/>
    </source>
</evidence>
<evidence type="ECO:0000259" key="7">
    <source>
        <dbReference type="Pfam" id="PF05199"/>
    </source>
</evidence>
<keyword evidence="5" id="KW-0560">Oxidoreductase</keyword>
<keyword evidence="4" id="KW-0274">FAD</keyword>
<reference evidence="8 9" key="1">
    <citation type="submission" date="2019-03" db="EMBL/GenBank/DDBJ databases">
        <title>Draft genome sequences of novel Actinobacteria.</title>
        <authorList>
            <person name="Sahin N."/>
            <person name="Ay H."/>
            <person name="Saygin H."/>
        </authorList>
    </citation>
    <scope>NUCLEOTIDE SEQUENCE [LARGE SCALE GENOMIC DNA]</scope>
    <source>
        <strain evidence="8 9">H3C3</strain>
    </source>
</reference>
<sequence length="476" mass="51356">MVDVETLVVGAGMAGLATAAELARRDRGSVAVLEAGPDRGRTHIQNEYSSAEALRLWLRPDTDPDFRRPYQTAGGVYRDLAGLRRRVGGRSLYWGGVLLPIERWAFSEEWPDAVVTELTEKWDAGPSLYQRVVDDVVGWGAEPPGAPGLSIGELAFDRTPHATRAEPTGGWSAFSPLAWWDDDGDPRVRRVPILAGHDVLGVRVEHGRATGVLALTEDGRLRDLRANRVVLAAGTVVNSRLAIQALAASDAGAPRELPGLVDKISQGFTVALTDVERLPDAVRAAAHEGHLYHRIGTGRTRSNQFVRFTESVDGTVNMDSWTMGEQRRGPLGRVRCDGSGEWPWPTTVHARLEAADEAVRTAQQHLLGELWSEMARLLGIPAGTLAFSSHHGSPDLAERLTAARKPTPLTYSFPLGSEQHEAGTLALGEVLDEDHQFTAVPGLYACGPSVMPRTGAANPSMTTLALSKRLGAILAE</sequence>
<evidence type="ECO:0000259" key="6">
    <source>
        <dbReference type="Pfam" id="PF01266"/>
    </source>
</evidence>
<dbReference type="EMBL" id="SMKU01000001">
    <property type="protein sequence ID" value="TDD98115.1"/>
    <property type="molecule type" value="Genomic_DNA"/>
</dbReference>
<evidence type="ECO:0000256" key="4">
    <source>
        <dbReference type="ARBA" id="ARBA00022827"/>
    </source>
</evidence>
<dbReference type="SUPFAM" id="SSF51905">
    <property type="entry name" value="FAD/NAD(P)-binding domain"/>
    <property type="match status" value="1"/>
</dbReference>
<dbReference type="AlphaFoldDB" id="A0A4R5CEV9"/>
<dbReference type="PANTHER" id="PTHR42784">
    <property type="entry name" value="PYRANOSE 2-OXIDASE"/>
    <property type="match status" value="1"/>
</dbReference>
<dbReference type="RefSeq" id="WP_131888636.1">
    <property type="nucleotide sequence ID" value="NZ_SMKU01000001.1"/>
</dbReference>
<gene>
    <name evidence="8" type="ORF">E1298_00150</name>
</gene>
<dbReference type="InterPro" id="IPR036188">
    <property type="entry name" value="FAD/NAD-bd_sf"/>
</dbReference>
<comment type="cofactor">
    <cofactor evidence="1">
        <name>FAD</name>
        <dbReference type="ChEBI" id="CHEBI:57692"/>
    </cofactor>
</comment>
<dbReference type="GO" id="GO:0016614">
    <property type="term" value="F:oxidoreductase activity, acting on CH-OH group of donors"/>
    <property type="evidence" value="ECO:0007669"/>
    <property type="project" value="InterPro"/>
</dbReference>
<keyword evidence="3" id="KW-0285">Flavoprotein</keyword>